<dbReference type="EMBL" id="LBBT01000147">
    <property type="protein sequence ID" value="KKY01751.1"/>
    <property type="molecule type" value="Genomic_DNA"/>
</dbReference>
<gene>
    <name evidence="1" type="ORF">VN21_06800</name>
</gene>
<name>A0A0M3DHX5_9FIRM</name>
<evidence type="ECO:0000313" key="1">
    <source>
        <dbReference type="EMBL" id="KKY01751.1"/>
    </source>
</evidence>
<dbReference type="PATRIC" id="fig|1629550.3.peg.805"/>
<sequence length="142" mass="16457">MNTKIKVLEEKLPKKCCSYCNHLSLEGPNDDFTYDIKCVLSNSTPLNGDSCNDFSPEYTNLNHVDLDTLYLKFLESAIQVDYASYLNSLHWKLFKEKALDYYDYECSKCGCSDNLNVYHINDNFGRETFDDVNVLCENCLRN</sequence>
<proteinExistence type="predicted"/>
<protein>
    <submittedName>
        <fullName evidence="1">Uncharacterized protein</fullName>
    </submittedName>
</protein>
<keyword evidence="2" id="KW-1185">Reference proteome</keyword>
<accession>A0A0M3DHX5</accession>
<dbReference type="Proteomes" id="UP000034407">
    <property type="component" value="Unassembled WGS sequence"/>
</dbReference>
<comment type="caution">
    <text evidence="1">The sequence shown here is derived from an EMBL/GenBank/DDBJ whole genome shotgun (WGS) entry which is preliminary data.</text>
</comment>
<dbReference type="RefSeq" id="WP_046822592.1">
    <property type="nucleotide sequence ID" value="NZ_LBBT01000147.1"/>
</dbReference>
<evidence type="ECO:0000313" key="2">
    <source>
        <dbReference type="Proteomes" id="UP000034407"/>
    </source>
</evidence>
<reference evidence="1 2" key="1">
    <citation type="submission" date="2015-04" db="EMBL/GenBank/DDBJ databases">
        <title>Microcin producing Clostridium sp. JC272T.</title>
        <authorList>
            <person name="Jyothsna T."/>
            <person name="Sasikala C."/>
            <person name="Ramana C."/>
        </authorList>
    </citation>
    <scope>NUCLEOTIDE SEQUENCE [LARGE SCALE GENOMIC DNA]</scope>
    <source>
        <strain evidence="1 2">JC272</strain>
    </source>
</reference>
<dbReference type="OrthoDB" id="8967912at2"/>
<dbReference type="AlphaFoldDB" id="A0A0M3DHX5"/>
<organism evidence="1 2">
    <name type="scientific">Paraclostridium benzoelyticum</name>
    <dbReference type="NCBI Taxonomy" id="1629550"/>
    <lineage>
        <taxon>Bacteria</taxon>
        <taxon>Bacillati</taxon>
        <taxon>Bacillota</taxon>
        <taxon>Clostridia</taxon>
        <taxon>Peptostreptococcales</taxon>
        <taxon>Peptostreptococcaceae</taxon>
        <taxon>Paraclostridium</taxon>
    </lineage>
</organism>